<reference evidence="1" key="1">
    <citation type="submission" date="2014-11" db="EMBL/GenBank/DDBJ databases">
        <authorList>
            <person name="Amaro Gonzalez C."/>
        </authorList>
    </citation>
    <scope>NUCLEOTIDE SEQUENCE</scope>
</reference>
<name>A0A0E9T7R5_ANGAN</name>
<protein>
    <submittedName>
        <fullName evidence="1">Uncharacterized protein</fullName>
    </submittedName>
</protein>
<evidence type="ECO:0000313" key="1">
    <source>
        <dbReference type="EMBL" id="JAH49696.1"/>
    </source>
</evidence>
<accession>A0A0E9T7R5</accession>
<proteinExistence type="predicted"/>
<organism evidence="1">
    <name type="scientific">Anguilla anguilla</name>
    <name type="common">European freshwater eel</name>
    <name type="synonym">Muraena anguilla</name>
    <dbReference type="NCBI Taxonomy" id="7936"/>
    <lineage>
        <taxon>Eukaryota</taxon>
        <taxon>Metazoa</taxon>
        <taxon>Chordata</taxon>
        <taxon>Craniata</taxon>
        <taxon>Vertebrata</taxon>
        <taxon>Euteleostomi</taxon>
        <taxon>Actinopterygii</taxon>
        <taxon>Neopterygii</taxon>
        <taxon>Teleostei</taxon>
        <taxon>Anguilliformes</taxon>
        <taxon>Anguillidae</taxon>
        <taxon>Anguilla</taxon>
    </lineage>
</organism>
<dbReference type="EMBL" id="GBXM01058881">
    <property type="protein sequence ID" value="JAH49696.1"/>
    <property type="molecule type" value="Transcribed_RNA"/>
</dbReference>
<reference evidence="1" key="2">
    <citation type="journal article" date="2015" name="Fish Shellfish Immunol.">
        <title>Early steps in the European eel (Anguilla anguilla)-Vibrio vulnificus interaction in the gills: Role of the RtxA13 toxin.</title>
        <authorList>
            <person name="Callol A."/>
            <person name="Pajuelo D."/>
            <person name="Ebbesson L."/>
            <person name="Teles M."/>
            <person name="MacKenzie S."/>
            <person name="Amaro C."/>
        </authorList>
    </citation>
    <scope>NUCLEOTIDE SEQUENCE</scope>
</reference>
<sequence>MFLSCYLTAKTGIYAESPQCS</sequence>
<dbReference type="AlphaFoldDB" id="A0A0E9T7R5"/>